<feature type="chain" id="PRO_5016333459" description="Quinohemoprotein amine dehydrogenase alpha subunit haem binding domain-containing protein" evidence="1">
    <location>
        <begin position="25"/>
        <end position="106"/>
    </location>
</feature>
<keyword evidence="3" id="KW-1185">Reference proteome</keyword>
<organism evidence="2 3">
    <name type="scientific">Desulfovibrio ferrophilus</name>
    <dbReference type="NCBI Taxonomy" id="241368"/>
    <lineage>
        <taxon>Bacteria</taxon>
        <taxon>Pseudomonadati</taxon>
        <taxon>Thermodesulfobacteriota</taxon>
        <taxon>Desulfovibrionia</taxon>
        <taxon>Desulfovibrionales</taxon>
        <taxon>Desulfovibrionaceae</taxon>
        <taxon>Desulfovibrio</taxon>
    </lineage>
</organism>
<evidence type="ECO:0008006" key="4">
    <source>
        <dbReference type="Google" id="ProtNLM"/>
    </source>
</evidence>
<name>A0A2Z6AYL0_9BACT</name>
<dbReference type="GO" id="GO:0020037">
    <property type="term" value="F:heme binding"/>
    <property type="evidence" value="ECO:0007669"/>
    <property type="project" value="InterPro"/>
</dbReference>
<evidence type="ECO:0000256" key="1">
    <source>
        <dbReference type="SAM" id="SignalP"/>
    </source>
</evidence>
<evidence type="ECO:0000313" key="2">
    <source>
        <dbReference type="EMBL" id="BBD08347.1"/>
    </source>
</evidence>
<dbReference type="Proteomes" id="UP000269883">
    <property type="component" value="Chromosome"/>
</dbReference>
<dbReference type="AlphaFoldDB" id="A0A2Z6AYL0"/>
<feature type="signal peptide" evidence="1">
    <location>
        <begin position="1"/>
        <end position="24"/>
    </location>
</feature>
<reference evidence="2 3" key="1">
    <citation type="journal article" date="2018" name="Sci. Adv.">
        <title>Multi-heme cytochromes provide a pathway for survival in energy-limited environments.</title>
        <authorList>
            <person name="Deng X."/>
            <person name="Dohmae N."/>
            <person name="Nealson K.H."/>
            <person name="Hashimoto K."/>
            <person name="Okamoto A."/>
        </authorList>
    </citation>
    <scope>NUCLEOTIDE SEQUENCE [LARGE SCALE GENOMIC DNA]</scope>
    <source>
        <strain evidence="2 3">IS5</strain>
    </source>
</reference>
<evidence type="ECO:0000313" key="3">
    <source>
        <dbReference type="Proteomes" id="UP000269883"/>
    </source>
</evidence>
<proteinExistence type="predicted"/>
<dbReference type="OrthoDB" id="258660at2"/>
<dbReference type="GO" id="GO:0009055">
    <property type="term" value="F:electron transfer activity"/>
    <property type="evidence" value="ECO:0007669"/>
    <property type="project" value="InterPro"/>
</dbReference>
<dbReference type="RefSeq" id="WP_126378368.1">
    <property type="nucleotide sequence ID" value="NZ_AP017378.1"/>
</dbReference>
<dbReference type="KEGG" id="dfl:DFE_1621"/>
<accession>A0A2Z6AYL0</accession>
<gene>
    <name evidence="2" type="ORF">DFE_1621</name>
</gene>
<sequence>MVKILFGIALMGLCALVPLPVALAAGEAVTSSDAKASALVMERCILCHDTRRICESLGRKGKDGWDKTVTRMIGKGAPVGPEQKQLIVDWLWILPEGSAPVCPEGQ</sequence>
<keyword evidence="1" id="KW-0732">Signal</keyword>
<protein>
    <recommendedName>
        <fullName evidence="4">Quinohemoprotein amine dehydrogenase alpha subunit haem binding domain-containing protein</fullName>
    </recommendedName>
</protein>
<dbReference type="EMBL" id="AP017378">
    <property type="protein sequence ID" value="BBD08347.1"/>
    <property type="molecule type" value="Genomic_DNA"/>
</dbReference>
<dbReference type="InterPro" id="IPR036909">
    <property type="entry name" value="Cyt_c-like_dom_sf"/>
</dbReference>
<dbReference type="Gene3D" id="1.10.760.10">
    <property type="entry name" value="Cytochrome c-like domain"/>
    <property type="match status" value="1"/>
</dbReference>
<dbReference type="SUPFAM" id="SSF46626">
    <property type="entry name" value="Cytochrome c"/>
    <property type="match status" value="1"/>
</dbReference>